<comment type="subcellular location">
    <subcellularLocation>
        <location evidence="1">Cell membrane</location>
        <topology evidence="1">Multi-pass membrane protein</topology>
    </subcellularLocation>
</comment>
<dbReference type="PANTHER" id="PTHR24248">
    <property type="entry name" value="ADRENERGIC RECEPTOR-RELATED G-PROTEIN COUPLED RECEPTOR"/>
    <property type="match status" value="1"/>
</dbReference>
<evidence type="ECO:0000256" key="5">
    <source>
        <dbReference type="ARBA" id="ARBA00023040"/>
    </source>
</evidence>
<feature type="transmembrane region" description="Helical" evidence="10">
    <location>
        <begin position="178"/>
        <end position="197"/>
    </location>
</feature>
<feature type="transmembrane region" description="Helical" evidence="10">
    <location>
        <begin position="150"/>
        <end position="172"/>
    </location>
</feature>
<dbReference type="EMBL" id="JBHFQA010000010">
    <property type="protein sequence ID" value="KAL2091788.1"/>
    <property type="molecule type" value="Genomic_DNA"/>
</dbReference>
<name>A0ABD1JYI1_9TELE</name>
<keyword evidence="2" id="KW-1003">Cell membrane</keyword>
<evidence type="ECO:0000256" key="6">
    <source>
        <dbReference type="ARBA" id="ARBA00023136"/>
    </source>
</evidence>
<keyword evidence="13" id="KW-1185">Reference proteome</keyword>
<dbReference type="GO" id="GO:0005886">
    <property type="term" value="C:plasma membrane"/>
    <property type="evidence" value="ECO:0007669"/>
    <property type="project" value="UniProtKB-SubCell"/>
</dbReference>
<feature type="transmembrane region" description="Helical" evidence="10">
    <location>
        <begin position="70"/>
        <end position="89"/>
    </location>
</feature>
<reference evidence="12 13" key="1">
    <citation type="submission" date="2024-09" db="EMBL/GenBank/DDBJ databases">
        <title>A chromosome-level genome assembly of Gray's grenadier anchovy, Coilia grayii.</title>
        <authorList>
            <person name="Fu Z."/>
        </authorList>
    </citation>
    <scope>NUCLEOTIDE SEQUENCE [LARGE SCALE GENOMIC DNA]</scope>
    <source>
        <strain evidence="12">G4</strain>
        <tissue evidence="12">Muscle</tissue>
    </source>
</reference>
<organism evidence="12 13">
    <name type="scientific">Coilia grayii</name>
    <name type="common">Gray's grenadier anchovy</name>
    <dbReference type="NCBI Taxonomy" id="363190"/>
    <lineage>
        <taxon>Eukaryota</taxon>
        <taxon>Metazoa</taxon>
        <taxon>Chordata</taxon>
        <taxon>Craniata</taxon>
        <taxon>Vertebrata</taxon>
        <taxon>Euteleostomi</taxon>
        <taxon>Actinopterygii</taxon>
        <taxon>Neopterygii</taxon>
        <taxon>Teleostei</taxon>
        <taxon>Clupei</taxon>
        <taxon>Clupeiformes</taxon>
        <taxon>Clupeoidei</taxon>
        <taxon>Engraulidae</taxon>
        <taxon>Coilinae</taxon>
        <taxon>Coilia</taxon>
    </lineage>
</organism>
<dbReference type="Proteomes" id="UP001591681">
    <property type="component" value="Unassembled WGS sequence"/>
</dbReference>
<keyword evidence="4 10" id="KW-1133">Transmembrane helix</keyword>
<keyword evidence="7" id="KW-0675">Receptor</keyword>
<evidence type="ECO:0000256" key="10">
    <source>
        <dbReference type="SAM" id="Phobius"/>
    </source>
</evidence>
<evidence type="ECO:0000256" key="2">
    <source>
        <dbReference type="ARBA" id="ARBA00022475"/>
    </source>
</evidence>
<keyword evidence="6 10" id="KW-0472">Membrane</keyword>
<dbReference type="SUPFAM" id="SSF81321">
    <property type="entry name" value="Family A G protein-coupled receptor-like"/>
    <property type="match status" value="1"/>
</dbReference>
<sequence length="280" mass="29973">MTPEALLPNCSNCSQQGAPPGPGPEPALSVGKAVLLGLVLGVFLVLGVLGNVLVILWVALQRPLRSATHVFIGNLALADLLLSALVLPFSAALELRGRWALGRPLCDAWAALDVLCCTASILSLVAIAGDRYVGVSYPLRYPALVTPRRAGLALVGVWALAAAISEPAYAIFSAVGSFYAPLAVLLVMYARVYVVACRETRALREGRKTEPSERVTLRVHRGNTAASEDHAHTHTHTHRALRLLKFSREKRAAKTLGIVVGCFVLCWLPFFIVLPIGECV</sequence>
<comment type="caution">
    <text evidence="12">The sequence shown here is derived from an EMBL/GenBank/DDBJ whole genome shotgun (WGS) entry which is preliminary data.</text>
</comment>
<dbReference type="PROSITE" id="PS50262">
    <property type="entry name" value="G_PROTEIN_RECEP_F1_2"/>
    <property type="match status" value="1"/>
</dbReference>
<evidence type="ECO:0000256" key="9">
    <source>
        <dbReference type="ARBA" id="ARBA00023224"/>
    </source>
</evidence>
<evidence type="ECO:0000313" key="13">
    <source>
        <dbReference type="Proteomes" id="UP001591681"/>
    </source>
</evidence>
<evidence type="ECO:0000256" key="1">
    <source>
        <dbReference type="ARBA" id="ARBA00004651"/>
    </source>
</evidence>
<dbReference type="PRINTS" id="PR00237">
    <property type="entry name" value="GPCRRHODOPSN"/>
</dbReference>
<evidence type="ECO:0000256" key="4">
    <source>
        <dbReference type="ARBA" id="ARBA00022989"/>
    </source>
</evidence>
<dbReference type="AlphaFoldDB" id="A0ABD1JYI1"/>
<proteinExistence type="predicted"/>
<dbReference type="Pfam" id="PF00001">
    <property type="entry name" value="7tm_1"/>
    <property type="match status" value="1"/>
</dbReference>
<evidence type="ECO:0000256" key="3">
    <source>
        <dbReference type="ARBA" id="ARBA00022692"/>
    </source>
</evidence>
<evidence type="ECO:0000256" key="8">
    <source>
        <dbReference type="ARBA" id="ARBA00023180"/>
    </source>
</evidence>
<feature type="transmembrane region" description="Helical" evidence="10">
    <location>
        <begin position="109"/>
        <end position="129"/>
    </location>
</feature>
<evidence type="ECO:0000313" key="12">
    <source>
        <dbReference type="EMBL" id="KAL2091788.1"/>
    </source>
</evidence>
<dbReference type="GO" id="GO:0004930">
    <property type="term" value="F:G protein-coupled receptor activity"/>
    <property type="evidence" value="ECO:0007669"/>
    <property type="project" value="UniProtKB-KW"/>
</dbReference>
<feature type="transmembrane region" description="Helical" evidence="10">
    <location>
        <begin position="255"/>
        <end position="277"/>
    </location>
</feature>
<feature type="transmembrane region" description="Helical" evidence="10">
    <location>
        <begin position="33"/>
        <end position="58"/>
    </location>
</feature>
<keyword evidence="5" id="KW-0297">G-protein coupled receptor</keyword>
<dbReference type="Gene3D" id="1.20.1070.10">
    <property type="entry name" value="Rhodopsin 7-helix transmembrane proteins"/>
    <property type="match status" value="2"/>
</dbReference>
<dbReference type="InterPro" id="IPR017452">
    <property type="entry name" value="GPCR_Rhodpsn_7TM"/>
</dbReference>
<gene>
    <name evidence="12" type="ORF">ACEWY4_011586</name>
</gene>
<dbReference type="InterPro" id="IPR000276">
    <property type="entry name" value="GPCR_Rhodpsn"/>
</dbReference>
<accession>A0ABD1JYI1</accession>
<dbReference type="GO" id="GO:0071875">
    <property type="term" value="P:adrenergic receptor signaling pathway"/>
    <property type="evidence" value="ECO:0007669"/>
    <property type="project" value="UniProtKB-ARBA"/>
</dbReference>
<evidence type="ECO:0000259" key="11">
    <source>
        <dbReference type="PROSITE" id="PS50262"/>
    </source>
</evidence>
<protein>
    <recommendedName>
        <fullName evidence="11">G-protein coupled receptors family 1 profile domain-containing protein</fullName>
    </recommendedName>
</protein>
<keyword evidence="9" id="KW-0807">Transducer</keyword>
<keyword evidence="3 10" id="KW-0812">Transmembrane</keyword>
<evidence type="ECO:0000256" key="7">
    <source>
        <dbReference type="ARBA" id="ARBA00023170"/>
    </source>
</evidence>
<feature type="domain" description="G-protein coupled receptors family 1 profile" evidence="11">
    <location>
        <begin position="50"/>
        <end position="280"/>
    </location>
</feature>
<keyword evidence="8" id="KW-0325">Glycoprotein</keyword>
<dbReference type="PANTHER" id="PTHR24248:SF16">
    <property type="entry name" value="ALPHA-1A ADRENERGIC RECEPTOR"/>
    <property type="match status" value="1"/>
</dbReference>